<feature type="region of interest" description="Disordered" evidence="3">
    <location>
        <begin position="1"/>
        <end position="34"/>
    </location>
</feature>
<gene>
    <name evidence="5" type="ORF">IWQ62_000956</name>
</gene>
<feature type="compositionally biased region" description="Polar residues" evidence="3">
    <location>
        <begin position="413"/>
        <end position="422"/>
    </location>
</feature>
<feature type="region of interest" description="Disordered" evidence="3">
    <location>
        <begin position="413"/>
        <end position="461"/>
    </location>
</feature>
<feature type="domain" description="NDT80" evidence="4">
    <location>
        <begin position="23"/>
        <end position="276"/>
    </location>
</feature>
<sequence length="524" mass="57208">MEPPRPATAIGTYGHTNRLEGGPIRTSNPVSERRYGNDRNPYPVPFMPSPYPSPFPALRKRRMDAVGFTVEAGPFFGPTQQMLNLYSLDHSLKYTPRISAKVDRGFFQADNDWTCYRRNYFQVSAAFNLAEINHPMSESDVHCMVEVDGRFYNVTQFSVGLSAKISSNDKKIELVQHTPKRDKGPQTSPEVRTIRPGGNVTMNAVGSSASVITYERIQFKTATANNGKRRAAQQYYVLVIDLYVHCEDGQRFKIATAHSANLVVRGRSPGHYADSQAHMANHDRLAPHPYLSHPSSFDERYLGMGANQYPSYPQYTPFPAYQSSPMMLPAPNGSSTPAPSAMSGFQNPAYVLQDQSSEVANNAGTNTSAIFSDFSNPNNSGLESIPNTGSNATPLAHPIPRAASAQPLGLNIQSMGMGNAQSHGWDRHPINSTTPGPDHTGSHQGNYQSGDMGSYPTADSFTDSQNMAAGAMGHFPQFADSRGASNGGYSGGYSQYVGDFMYGATPSVNNEQSVHNGQDYSYYN</sequence>
<comment type="caution">
    <text evidence="5">The sequence shown here is derived from an EMBL/GenBank/DDBJ whole genome shotgun (WGS) entry which is preliminary data.</text>
</comment>
<dbReference type="GO" id="GO:0000228">
    <property type="term" value="C:nuclear chromosome"/>
    <property type="evidence" value="ECO:0007669"/>
    <property type="project" value="TreeGrafter"/>
</dbReference>
<dbReference type="OrthoDB" id="2288358at2759"/>
<dbReference type="Gene3D" id="2.60.40.1390">
    <property type="entry name" value="NDT80 DNA-binding domain"/>
    <property type="match status" value="1"/>
</dbReference>
<dbReference type="AlphaFoldDB" id="A0A9W8AZ00"/>
<dbReference type="GO" id="GO:0003700">
    <property type="term" value="F:DNA-binding transcription factor activity"/>
    <property type="evidence" value="ECO:0007669"/>
    <property type="project" value="UniProtKB-UniRule"/>
</dbReference>
<protein>
    <recommendedName>
        <fullName evidence="4">NDT80 domain-containing protein</fullName>
    </recommendedName>
</protein>
<dbReference type="InterPro" id="IPR024061">
    <property type="entry name" value="NDT80_DNA-bd_dom"/>
</dbReference>
<dbReference type="SUPFAM" id="SSF49417">
    <property type="entry name" value="p53-like transcription factors"/>
    <property type="match status" value="1"/>
</dbReference>
<dbReference type="GO" id="GO:0045944">
    <property type="term" value="P:positive regulation of transcription by RNA polymerase II"/>
    <property type="evidence" value="ECO:0007669"/>
    <property type="project" value="TreeGrafter"/>
</dbReference>
<dbReference type="Pfam" id="PF05224">
    <property type="entry name" value="NDT80_PhoG"/>
    <property type="match status" value="1"/>
</dbReference>
<dbReference type="PROSITE" id="PS51517">
    <property type="entry name" value="NDT80"/>
    <property type="match status" value="1"/>
</dbReference>
<dbReference type="InterPro" id="IPR052605">
    <property type="entry name" value="Fungal_trans_regulator"/>
</dbReference>
<organism evidence="5 6">
    <name type="scientific">Dispira parvispora</name>
    <dbReference type="NCBI Taxonomy" id="1520584"/>
    <lineage>
        <taxon>Eukaryota</taxon>
        <taxon>Fungi</taxon>
        <taxon>Fungi incertae sedis</taxon>
        <taxon>Zoopagomycota</taxon>
        <taxon>Kickxellomycotina</taxon>
        <taxon>Dimargaritomycetes</taxon>
        <taxon>Dimargaritales</taxon>
        <taxon>Dimargaritaceae</taxon>
        <taxon>Dispira</taxon>
    </lineage>
</organism>
<evidence type="ECO:0000256" key="2">
    <source>
        <dbReference type="PROSITE-ProRule" id="PRU00850"/>
    </source>
</evidence>
<keyword evidence="6" id="KW-1185">Reference proteome</keyword>
<dbReference type="InterPro" id="IPR037141">
    <property type="entry name" value="NDT80_DNA-bd_dom_sf"/>
</dbReference>
<feature type="DNA-binding region" description="NDT80" evidence="2">
    <location>
        <begin position="23"/>
        <end position="276"/>
    </location>
</feature>
<evidence type="ECO:0000313" key="6">
    <source>
        <dbReference type="Proteomes" id="UP001150925"/>
    </source>
</evidence>
<dbReference type="EMBL" id="JANBPY010000120">
    <property type="protein sequence ID" value="KAJ1968906.1"/>
    <property type="molecule type" value="Genomic_DNA"/>
</dbReference>
<dbReference type="PANTHER" id="PTHR35144">
    <property type="entry name" value="MEIOSIS-SPECIFIC TRANSCRIPTION FACTOR NDT80"/>
    <property type="match status" value="1"/>
</dbReference>
<proteinExistence type="predicted"/>
<accession>A0A9W8AZ00</accession>
<feature type="compositionally biased region" description="Polar residues" evidence="3">
    <location>
        <begin position="442"/>
        <end position="461"/>
    </location>
</feature>
<reference evidence="5" key="1">
    <citation type="submission" date="2022-07" db="EMBL/GenBank/DDBJ databases">
        <title>Phylogenomic reconstructions and comparative analyses of Kickxellomycotina fungi.</title>
        <authorList>
            <person name="Reynolds N.K."/>
            <person name="Stajich J.E."/>
            <person name="Barry K."/>
            <person name="Grigoriev I.V."/>
            <person name="Crous P."/>
            <person name="Smith M.E."/>
        </authorList>
    </citation>
    <scope>NUCLEOTIDE SEQUENCE</scope>
    <source>
        <strain evidence="5">RSA 1196</strain>
    </source>
</reference>
<evidence type="ECO:0000256" key="1">
    <source>
        <dbReference type="ARBA" id="ARBA00023125"/>
    </source>
</evidence>
<name>A0A9W8AZ00_9FUNG</name>
<keyword evidence="1 2" id="KW-0238">DNA-binding</keyword>
<dbReference type="GO" id="GO:0003677">
    <property type="term" value="F:DNA binding"/>
    <property type="evidence" value="ECO:0007669"/>
    <property type="project" value="UniProtKB-KW"/>
</dbReference>
<evidence type="ECO:0000313" key="5">
    <source>
        <dbReference type="EMBL" id="KAJ1968906.1"/>
    </source>
</evidence>
<evidence type="ECO:0000259" key="4">
    <source>
        <dbReference type="PROSITE" id="PS51517"/>
    </source>
</evidence>
<evidence type="ECO:0000256" key="3">
    <source>
        <dbReference type="SAM" id="MobiDB-lite"/>
    </source>
</evidence>
<dbReference type="InterPro" id="IPR008967">
    <property type="entry name" value="p53-like_TF_DNA-bd_sf"/>
</dbReference>
<dbReference type="PANTHER" id="PTHR35144:SF2">
    <property type="entry name" value="MEIOSIS-SPECIFIC TRANSCRIPTION FACTOR NDT80"/>
    <property type="match status" value="1"/>
</dbReference>
<dbReference type="GO" id="GO:0051321">
    <property type="term" value="P:meiotic cell cycle"/>
    <property type="evidence" value="ECO:0007669"/>
    <property type="project" value="TreeGrafter"/>
</dbReference>
<dbReference type="Proteomes" id="UP001150925">
    <property type="component" value="Unassembled WGS sequence"/>
</dbReference>